<dbReference type="Proteomes" id="UP001152797">
    <property type="component" value="Unassembled WGS sequence"/>
</dbReference>
<accession>A0A9P1DRQ9</accession>
<proteinExistence type="predicted"/>
<evidence type="ECO:0000313" key="3">
    <source>
        <dbReference type="Proteomes" id="UP001152797"/>
    </source>
</evidence>
<organism evidence="1">
    <name type="scientific">Cladocopium goreaui</name>
    <dbReference type="NCBI Taxonomy" id="2562237"/>
    <lineage>
        <taxon>Eukaryota</taxon>
        <taxon>Sar</taxon>
        <taxon>Alveolata</taxon>
        <taxon>Dinophyceae</taxon>
        <taxon>Suessiales</taxon>
        <taxon>Symbiodiniaceae</taxon>
        <taxon>Cladocopium</taxon>
    </lineage>
</organism>
<dbReference type="EMBL" id="CAMXCT010006368">
    <property type="protein sequence ID" value="CAI4014475.1"/>
    <property type="molecule type" value="Genomic_DNA"/>
</dbReference>
<sequence length="253" mass="28647">ELERTTETGRLNLTVFRDDVKLKHGMENRVGNYLVFLEPGDAYFLTADQYQRFYTEIGDEAAKEKYLRERRKVLPRGTKRRSANGVAGGYETQNHAAPGDYIALGAHGEQYVIAAHVAAAKILFDTCTELPPGSELAAKGFKVYDPNDPPKMVVEVTEEDLPPGGRFMAAWNEVMMVKTGDFIIGCGKSHGQMEVYRVDRETFLSTYTRWEEPEASCNLQRARLQARPSPAQQLLEKRSALTWEHKQCNRWGN</sequence>
<gene>
    <name evidence="1" type="ORF">C1SCF055_LOCUS39377</name>
</gene>
<dbReference type="AlphaFoldDB" id="A0A9P1DRQ9"/>
<dbReference type="EMBL" id="CAMXCT020006368">
    <property type="protein sequence ID" value="CAL1167850.1"/>
    <property type="molecule type" value="Genomic_DNA"/>
</dbReference>
<evidence type="ECO:0000313" key="1">
    <source>
        <dbReference type="EMBL" id="CAI4014475.1"/>
    </source>
</evidence>
<name>A0A9P1DRQ9_9DINO</name>
<reference evidence="2 3" key="2">
    <citation type="submission" date="2024-05" db="EMBL/GenBank/DDBJ databases">
        <authorList>
            <person name="Chen Y."/>
            <person name="Shah S."/>
            <person name="Dougan E. K."/>
            <person name="Thang M."/>
            <person name="Chan C."/>
        </authorList>
    </citation>
    <scope>NUCLEOTIDE SEQUENCE [LARGE SCALE GENOMIC DNA]</scope>
</reference>
<comment type="caution">
    <text evidence="1">The sequence shown here is derived from an EMBL/GenBank/DDBJ whole genome shotgun (WGS) entry which is preliminary data.</text>
</comment>
<protein>
    <submittedName>
        <fullName evidence="1">Uncharacterized protein</fullName>
    </submittedName>
</protein>
<dbReference type="EMBL" id="CAMXCT030006368">
    <property type="protein sequence ID" value="CAL4801787.1"/>
    <property type="molecule type" value="Genomic_DNA"/>
</dbReference>
<evidence type="ECO:0000313" key="2">
    <source>
        <dbReference type="EMBL" id="CAL4801787.1"/>
    </source>
</evidence>
<keyword evidence="3" id="KW-1185">Reference proteome</keyword>
<reference evidence="1" key="1">
    <citation type="submission" date="2022-10" db="EMBL/GenBank/DDBJ databases">
        <authorList>
            <person name="Chen Y."/>
            <person name="Dougan E. K."/>
            <person name="Chan C."/>
            <person name="Rhodes N."/>
            <person name="Thang M."/>
        </authorList>
    </citation>
    <scope>NUCLEOTIDE SEQUENCE</scope>
</reference>
<feature type="non-terminal residue" evidence="1">
    <location>
        <position position="253"/>
    </location>
</feature>